<evidence type="ECO:0000256" key="5">
    <source>
        <dbReference type="ARBA" id="ARBA00023273"/>
    </source>
</evidence>
<dbReference type="SMART" id="SM00676">
    <property type="entry name" value="DM10"/>
    <property type="match status" value="3"/>
</dbReference>
<evidence type="ECO:0000256" key="2">
    <source>
        <dbReference type="ARBA" id="ARBA00022490"/>
    </source>
</evidence>
<keyword evidence="4" id="KW-0206">Cytoskeleton</keyword>
<dbReference type="Gene3D" id="2.30.29.170">
    <property type="match status" value="3"/>
</dbReference>
<feature type="domain" description="DM10" evidence="6">
    <location>
        <begin position="374"/>
        <end position="482"/>
    </location>
</feature>
<keyword evidence="5" id="KW-0966">Cell projection</keyword>
<dbReference type="STRING" id="407821.A0A087UAV9"/>
<sequence>MDHMKFRECYVLYFVEDGTMKVFEPRQKNTGFLQGCILNRNMMPKPEGGYYALEDLNVGETLVLFGKSFKLLDCDSFTRTFLTEMGFRVKNPEPGMKDPVLADREQADKPQTCRRRSGQKNFTLRTFCRNFPKVLHFFGMYERSAAHLEDKRFISLYYSLTDGTIKIVDAQKIPEYKHCLRNGAYDNYVILRPTRVPKNMTQINFPGDICDPVVLNLSAKTKDTRLRELLLSSQNKMDKSAFITDSNPLLEQKNFIQYYTSEDLDLGIAINIFGARVYLYDCDEFTKEFYRTEFNKELVPVSLPEIEHPKYHKLVYPQQLGSQEDSLITCHGVESIKGKRDFVLNYELSKKVPERGSRLKQQLKFFLNCRDGCDGKELRYLAHILTNDVLKKNPILIIKYFLEDDTIEITGPHMNFWIMSKEKNRYMKRMKVVKPTCQPKNSNHCYYSAKDMYVGNIICVENEAVCLCDADEYTYDYMENHCDVFVHSNIAQIKSTFKTFLKDKAIIMKTAFENADGGKIGFIKYDDFKTILYQNLPEDIRDKIPEQQIVTLARHFAYEEDVGLKFEDLLSKMQTELRKKRYQEFDRLKLQFEIFEIDNSENKGYFKPSVVYDILRSNPLPVNRDLIKCFILKFPTQNGLIDYTKLINHLDYIKNPTKLSDMMPSAININWRGNEKRKIIQKICYDSFLKNLTKEKCPK</sequence>
<dbReference type="InterPro" id="IPR040193">
    <property type="entry name" value="EFHC1/EFHC2/EFHB"/>
</dbReference>
<evidence type="ECO:0000256" key="1">
    <source>
        <dbReference type="ARBA" id="ARBA00004430"/>
    </source>
</evidence>
<gene>
    <name evidence="7" type="ORF">X975_13559</name>
</gene>
<evidence type="ECO:0000259" key="6">
    <source>
        <dbReference type="PROSITE" id="PS51336"/>
    </source>
</evidence>
<dbReference type="GO" id="GO:0005930">
    <property type="term" value="C:axoneme"/>
    <property type="evidence" value="ECO:0007669"/>
    <property type="project" value="UniProtKB-SubCell"/>
</dbReference>
<feature type="domain" description="DM10" evidence="6">
    <location>
        <begin position="1"/>
        <end position="86"/>
    </location>
</feature>
<dbReference type="OMA" id="RFSCKQP"/>
<dbReference type="InterPro" id="IPR011992">
    <property type="entry name" value="EF-hand-dom_pair"/>
</dbReference>
<organism evidence="7 8">
    <name type="scientific">Stegodyphus mimosarum</name>
    <name type="common">African social velvet spider</name>
    <dbReference type="NCBI Taxonomy" id="407821"/>
    <lineage>
        <taxon>Eukaryota</taxon>
        <taxon>Metazoa</taxon>
        <taxon>Ecdysozoa</taxon>
        <taxon>Arthropoda</taxon>
        <taxon>Chelicerata</taxon>
        <taxon>Arachnida</taxon>
        <taxon>Araneae</taxon>
        <taxon>Araneomorphae</taxon>
        <taxon>Entelegynae</taxon>
        <taxon>Eresoidea</taxon>
        <taxon>Eresidae</taxon>
        <taxon>Stegodyphus</taxon>
    </lineage>
</organism>
<dbReference type="OrthoDB" id="6360546at2759"/>
<dbReference type="AlphaFoldDB" id="A0A087UAV9"/>
<dbReference type="EMBL" id="KK119047">
    <property type="protein sequence ID" value="KFM74498.1"/>
    <property type="molecule type" value="Genomic_DNA"/>
</dbReference>
<feature type="non-terminal residue" evidence="7">
    <location>
        <position position="699"/>
    </location>
</feature>
<evidence type="ECO:0000313" key="7">
    <source>
        <dbReference type="EMBL" id="KFM74498.1"/>
    </source>
</evidence>
<proteinExistence type="predicted"/>
<keyword evidence="2" id="KW-0963">Cytoplasm</keyword>
<protein>
    <submittedName>
        <fullName evidence="7">EF-hand domain-containing family member C2</fullName>
    </submittedName>
</protein>
<evidence type="ECO:0000256" key="4">
    <source>
        <dbReference type="ARBA" id="ARBA00023212"/>
    </source>
</evidence>
<dbReference type="Proteomes" id="UP000054359">
    <property type="component" value="Unassembled WGS sequence"/>
</dbReference>
<accession>A0A087UAV9</accession>
<dbReference type="Gene3D" id="1.10.238.10">
    <property type="entry name" value="EF-hand"/>
    <property type="match status" value="1"/>
</dbReference>
<dbReference type="PROSITE" id="PS51336">
    <property type="entry name" value="DM10"/>
    <property type="match status" value="3"/>
</dbReference>
<evidence type="ECO:0000313" key="8">
    <source>
        <dbReference type="Proteomes" id="UP000054359"/>
    </source>
</evidence>
<dbReference type="Pfam" id="PF06565">
    <property type="entry name" value="DM10_dom"/>
    <property type="match status" value="3"/>
</dbReference>
<keyword evidence="3" id="KW-0677">Repeat</keyword>
<feature type="domain" description="DM10" evidence="6">
    <location>
        <begin position="131"/>
        <end position="294"/>
    </location>
</feature>
<dbReference type="SUPFAM" id="SSF47473">
    <property type="entry name" value="EF-hand"/>
    <property type="match status" value="1"/>
</dbReference>
<dbReference type="PANTHER" id="PTHR12086">
    <property type="entry name" value="EF-HAND DOMAIN C-TERMINAL CONTAINING PROTEIN"/>
    <property type="match status" value="1"/>
</dbReference>
<reference evidence="7 8" key="1">
    <citation type="submission" date="2013-11" db="EMBL/GenBank/DDBJ databases">
        <title>Genome sequencing of Stegodyphus mimosarum.</title>
        <authorList>
            <person name="Bechsgaard J."/>
        </authorList>
    </citation>
    <scope>NUCLEOTIDE SEQUENCE [LARGE SCALE GENOMIC DNA]</scope>
</reference>
<dbReference type="InterPro" id="IPR006602">
    <property type="entry name" value="DM10_dom"/>
</dbReference>
<evidence type="ECO:0000256" key="3">
    <source>
        <dbReference type="ARBA" id="ARBA00022737"/>
    </source>
</evidence>
<name>A0A087UAV9_STEMI</name>
<comment type="subcellular location">
    <subcellularLocation>
        <location evidence="1">Cytoplasm</location>
        <location evidence="1">Cytoskeleton</location>
        <location evidence="1">Cilium axoneme</location>
    </subcellularLocation>
</comment>
<keyword evidence="8" id="KW-1185">Reference proteome</keyword>